<evidence type="ECO:0000256" key="1">
    <source>
        <dbReference type="ARBA" id="ARBA00004275"/>
    </source>
</evidence>
<dbReference type="InParanoid" id="A0A507AVZ3"/>
<dbReference type="AlphaFoldDB" id="A0A507AVZ3"/>
<feature type="domain" description="Ketoreductase" evidence="12">
    <location>
        <begin position="149"/>
        <end position="323"/>
    </location>
</feature>
<evidence type="ECO:0000256" key="8">
    <source>
        <dbReference type="ARBA" id="ARBA00023140"/>
    </source>
</evidence>
<evidence type="ECO:0000259" key="12">
    <source>
        <dbReference type="SMART" id="SM00822"/>
    </source>
</evidence>
<comment type="subcellular location">
    <subcellularLocation>
        <location evidence="1">Peroxisome</location>
    </subcellularLocation>
</comment>
<dbReference type="InterPro" id="IPR002347">
    <property type="entry name" value="SDR_fam"/>
</dbReference>
<feature type="non-terminal residue" evidence="13">
    <location>
        <position position="1"/>
    </location>
</feature>
<dbReference type="Gene3D" id="3.10.129.10">
    <property type="entry name" value="Hotdog Thioesterase"/>
    <property type="match status" value="1"/>
</dbReference>
<evidence type="ECO:0000256" key="7">
    <source>
        <dbReference type="ARBA" id="ARBA00023098"/>
    </source>
</evidence>
<dbReference type="PROSITE" id="PS00061">
    <property type="entry name" value="ADH_SHORT"/>
    <property type="match status" value="1"/>
</dbReference>
<dbReference type="InterPro" id="IPR057326">
    <property type="entry name" value="KR_dom"/>
</dbReference>
<dbReference type="STRING" id="1093900.A0A507AVZ3"/>
<dbReference type="PANTHER" id="PTHR45024:SF2">
    <property type="entry name" value="SCP2 DOMAIN-CONTAINING PROTEIN"/>
    <property type="match status" value="1"/>
</dbReference>
<evidence type="ECO:0000313" key="14">
    <source>
        <dbReference type="Proteomes" id="UP000319257"/>
    </source>
</evidence>
<dbReference type="Pfam" id="PF01575">
    <property type="entry name" value="MaoC_dehydratas"/>
    <property type="match status" value="1"/>
</dbReference>
<feature type="region of interest" description="Disordered" evidence="11">
    <location>
        <begin position="601"/>
        <end position="620"/>
    </location>
</feature>
<dbReference type="EMBL" id="SKBQ01000078">
    <property type="protein sequence ID" value="TPX08430.1"/>
    <property type="molecule type" value="Genomic_DNA"/>
</dbReference>
<keyword evidence="5" id="KW-0521">NADP</keyword>
<dbReference type="InterPro" id="IPR036291">
    <property type="entry name" value="NAD(P)-bd_dom_sf"/>
</dbReference>
<comment type="similarity">
    <text evidence="3">Belongs to the short-chain dehydrogenases/reductases (SDR) family.</text>
</comment>
<dbReference type="GO" id="GO:0005777">
    <property type="term" value="C:peroxisome"/>
    <property type="evidence" value="ECO:0007669"/>
    <property type="project" value="UniProtKB-SubCell"/>
</dbReference>
<dbReference type="GO" id="GO:0016491">
    <property type="term" value="F:oxidoreductase activity"/>
    <property type="evidence" value="ECO:0007669"/>
    <property type="project" value="UniProtKB-KW"/>
</dbReference>
<keyword evidence="8" id="KW-0576">Peroxisome</keyword>
<evidence type="ECO:0000256" key="9">
    <source>
        <dbReference type="ARBA" id="ARBA00023235"/>
    </source>
</evidence>
<keyword evidence="7" id="KW-0443">Lipid metabolism</keyword>
<reference evidence="13 14" key="1">
    <citation type="submission" date="2019-06" db="EMBL/GenBank/DDBJ databases">
        <title>Draft genome sequence of the filamentous fungus Phialemoniopsis curvata isolated from diesel fuel.</title>
        <authorList>
            <person name="Varaljay V.A."/>
            <person name="Lyon W.J."/>
            <person name="Crouch A.L."/>
            <person name="Drake C.E."/>
            <person name="Hollomon J.M."/>
            <person name="Nadeau L.J."/>
            <person name="Nunn H.S."/>
            <person name="Stevenson B.S."/>
            <person name="Bojanowski C.L."/>
            <person name="Crookes-Goodson W.J."/>
        </authorList>
    </citation>
    <scope>NUCLEOTIDE SEQUENCE [LARGE SCALE GENOMIC DNA]</scope>
    <source>
        <strain evidence="13 14">D216</strain>
    </source>
</reference>
<dbReference type="GO" id="GO:0006635">
    <property type="term" value="P:fatty acid beta-oxidation"/>
    <property type="evidence" value="ECO:0007669"/>
    <property type="project" value="UniProtKB-UniPathway"/>
</dbReference>
<dbReference type="SUPFAM" id="SSF54637">
    <property type="entry name" value="Thioesterase/thiol ester dehydrase-isomerase"/>
    <property type="match status" value="2"/>
</dbReference>
<dbReference type="Pfam" id="PF00106">
    <property type="entry name" value="adh_short"/>
    <property type="match status" value="1"/>
</dbReference>
<proteinExistence type="inferred from homology"/>
<dbReference type="PANTHER" id="PTHR45024">
    <property type="entry name" value="DEHYDROGENASES, SHORT CHAIN"/>
    <property type="match status" value="1"/>
</dbReference>
<organism evidence="13 14">
    <name type="scientific">Thyridium curvatum</name>
    <dbReference type="NCBI Taxonomy" id="1093900"/>
    <lineage>
        <taxon>Eukaryota</taxon>
        <taxon>Fungi</taxon>
        <taxon>Dikarya</taxon>
        <taxon>Ascomycota</taxon>
        <taxon>Pezizomycotina</taxon>
        <taxon>Sordariomycetes</taxon>
        <taxon>Sordariomycetidae</taxon>
        <taxon>Thyridiales</taxon>
        <taxon>Thyridiaceae</taxon>
        <taxon>Thyridium</taxon>
    </lineage>
</organism>
<evidence type="ECO:0000256" key="3">
    <source>
        <dbReference type="ARBA" id="ARBA00006484"/>
    </source>
</evidence>
<evidence type="ECO:0000256" key="11">
    <source>
        <dbReference type="SAM" id="MobiDB-lite"/>
    </source>
</evidence>
<evidence type="ECO:0000256" key="5">
    <source>
        <dbReference type="ARBA" id="ARBA00022857"/>
    </source>
</evidence>
<comment type="pathway">
    <text evidence="2">Lipid metabolism; fatty acid beta-oxidation.</text>
</comment>
<sequence length="739" mass="79943">AKMAQVGFTETLAKEGIKYNILCNVIAPMAASRMTETILPPDMLDLMKPEWVVPVVAVLAHKSNEDVTGAIFDVGGGHAAQIRWQRANGQLLKCDETYTPGAVLKKWDQIVDFSKPQYPSGPNDFLALLEESTKMGPNEKGPEPDFKGRVALVTGGGAGIGRAYCLAFAKYGASVVVNDLVNPDDVVNEIKKAGGKAAGVKASAEDGDTVVKAAIDAFGRIDIIVNNAGILRDKAFNNMDDNLWDPVLNVHARGTYKVTKAAWPHFLKQKYGRIINTTSTSGIYGNFGQANYAAAKSAIIGFTKSLAWEGQKYNIYANVIAPNAGTAMTRTILPEELVQAFKPEYIAPVVLALSAEKGPKDPTGRIYEVGSGWIGHTRWQRTGGHGFPVDVPLTPEEVRKHWKEIANFDDGRADYPTKTNDSVERIMANIENKAGSAKKSDSSSGSKYLEAIQAALKAKSNGTDFKYTDRDSMLYNLGIGAKRTDLKYIFEGAEDFQVIPTYGVIPPFDAEMPFSFDDIVPNFSPMMLLHGEQYLEVKKYPVPTAANLKNYGKLIEVVDKGRAAVVRYGVSTVNAETGEEVFYNESVVFLRGCGGFGGDKKGSERGAATAANPPPKRAPDVVVEEKTTEEQAALYRLSGDYNPLHVDPSFAKMGGFKVPILHGLCSFGIAGKAVYERFGAFKNIKVRFAGVVLPGQTLVTEMWKEGGRVVFQVKVKETGKLAIGGAAAELVNPDGKGKL</sequence>
<dbReference type="FunFam" id="3.40.50.720:FF:000410">
    <property type="entry name" value="Peroxisomal multifunctional beta-oxidation protein"/>
    <property type="match status" value="1"/>
</dbReference>
<evidence type="ECO:0000256" key="6">
    <source>
        <dbReference type="ARBA" id="ARBA00023002"/>
    </source>
</evidence>
<gene>
    <name evidence="13" type="ORF">E0L32_010047</name>
</gene>
<dbReference type="PRINTS" id="PR00081">
    <property type="entry name" value="GDHRDH"/>
</dbReference>
<dbReference type="CDD" id="cd03448">
    <property type="entry name" value="HDE_HSD"/>
    <property type="match status" value="1"/>
</dbReference>
<dbReference type="UniPathway" id="UPA00659"/>
<dbReference type="RefSeq" id="XP_030990141.1">
    <property type="nucleotide sequence ID" value="XM_031132622.1"/>
</dbReference>
<dbReference type="Gene3D" id="3.40.50.720">
    <property type="entry name" value="NAD(P)-binding Rossmann-like Domain"/>
    <property type="match status" value="2"/>
</dbReference>
<dbReference type="InterPro" id="IPR020904">
    <property type="entry name" value="Sc_DH/Rdtase_CS"/>
</dbReference>
<evidence type="ECO:0000313" key="13">
    <source>
        <dbReference type="EMBL" id="TPX08430.1"/>
    </source>
</evidence>
<dbReference type="FunFam" id="3.10.129.10:FF:000013">
    <property type="entry name" value="Peroxisomal multifunctional enzyme type 2"/>
    <property type="match status" value="1"/>
</dbReference>
<dbReference type="SMART" id="SM00822">
    <property type="entry name" value="PKS_KR"/>
    <property type="match status" value="1"/>
</dbReference>
<dbReference type="OrthoDB" id="3592703at2759"/>
<accession>A0A507AVZ3</accession>
<keyword evidence="4" id="KW-0276">Fatty acid metabolism</keyword>
<dbReference type="InterPro" id="IPR029069">
    <property type="entry name" value="HotDog_dom_sf"/>
</dbReference>
<keyword evidence="10" id="KW-0456">Lyase</keyword>
<dbReference type="PRINTS" id="PR00080">
    <property type="entry name" value="SDRFAMILY"/>
</dbReference>
<comment type="caution">
    <text evidence="13">The sequence shown here is derived from an EMBL/GenBank/DDBJ whole genome shotgun (WGS) entry which is preliminary data.</text>
</comment>
<evidence type="ECO:0000256" key="4">
    <source>
        <dbReference type="ARBA" id="ARBA00022832"/>
    </source>
</evidence>
<dbReference type="GO" id="GO:0004300">
    <property type="term" value="F:enoyl-CoA hydratase activity"/>
    <property type="evidence" value="ECO:0007669"/>
    <property type="project" value="UniProtKB-ARBA"/>
</dbReference>
<dbReference type="Proteomes" id="UP000319257">
    <property type="component" value="Unassembled WGS sequence"/>
</dbReference>
<dbReference type="GeneID" id="41977494"/>
<evidence type="ECO:0000256" key="10">
    <source>
        <dbReference type="ARBA" id="ARBA00023239"/>
    </source>
</evidence>
<dbReference type="InterPro" id="IPR054357">
    <property type="entry name" value="MFE-2_N"/>
</dbReference>
<keyword evidence="14" id="KW-1185">Reference proteome</keyword>
<keyword evidence="6" id="KW-0560">Oxidoreductase</keyword>
<protein>
    <recommendedName>
        <fullName evidence="12">Ketoreductase domain-containing protein</fullName>
    </recommendedName>
</protein>
<name>A0A507AVZ3_9PEZI</name>
<dbReference type="GO" id="GO:0016853">
    <property type="term" value="F:isomerase activity"/>
    <property type="evidence" value="ECO:0007669"/>
    <property type="project" value="UniProtKB-KW"/>
</dbReference>
<dbReference type="InterPro" id="IPR002539">
    <property type="entry name" value="MaoC-like_dom"/>
</dbReference>
<dbReference type="InterPro" id="IPR051687">
    <property type="entry name" value="Peroxisomal_Beta-Oxidation"/>
</dbReference>
<keyword evidence="9" id="KW-0413">Isomerase</keyword>
<dbReference type="Pfam" id="PF22622">
    <property type="entry name" value="MFE-2_hydrat-2_N"/>
    <property type="match status" value="1"/>
</dbReference>
<evidence type="ECO:0000256" key="2">
    <source>
        <dbReference type="ARBA" id="ARBA00005005"/>
    </source>
</evidence>
<dbReference type="CDD" id="cd05353">
    <property type="entry name" value="hydroxyacyl-CoA-like_DH_SDR_c-like"/>
    <property type="match status" value="1"/>
</dbReference>
<dbReference type="SUPFAM" id="SSF51735">
    <property type="entry name" value="NAD(P)-binding Rossmann-fold domains"/>
    <property type="match status" value="2"/>
</dbReference>